<feature type="non-terminal residue" evidence="7">
    <location>
        <position position="176"/>
    </location>
</feature>
<keyword evidence="4" id="KW-0255">Endonuclease</keyword>
<dbReference type="InterPro" id="IPR018061">
    <property type="entry name" value="Retropepsins"/>
</dbReference>
<dbReference type="InterPro" id="IPR050951">
    <property type="entry name" value="Retrovirus_Pol_polyprotein"/>
</dbReference>
<dbReference type="PANTHER" id="PTHR37984:SF5">
    <property type="entry name" value="PROTEIN NYNRIN-LIKE"/>
    <property type="match status" value="1"/>
</dbReference>
<evidence type="ECO:0000256" key="5">
    <source>
        <dbReference type="ARBA" id="ARBA00022801"/>
    </source>
</evidence>
<dbReference type="SUPFAM" id="SSF50630">
    <property type="entry name" value="Acid proteases"/>
    <property type="match status" value="1"/>
</dbReference>
<dbReference type="PANTHER" id="PTHR37984">
    <property type="entry name" value="PROTEIN CBG26694"/>
    <property type="match status" value="1"/>
</dbReference>
<accession>E2B8K7</accession>
<keyword evidence="2" id="KW-0548">Nucleotidyltransferase</keyword>
<name>E2B8K7_HARSA</name>
<dbReference type="GO" id="GO:0016779">
    <property type="term" value="F:nucleotidyltransferase activity"/>
    <property type="evidence" value="ECO:0007669"/>
    <property type="project" value="UniProtKB-KW"/>
</dbReference>
<protein>
    <recommendedName>
        <fullName evidence="6">Retropepsins domain-containing protein</fullName>
    </recommendedName>
</protein>
<evidence type="ECO:0000256" key="3">
    <source>
        <dbReference type="ARBA" id="ARBA00022722"/>
    </source>
</evidence>
<keyword evidence="5" id="KW-0378">Hydrolase</keyword>
<evidence type="ECO:0000259" key="6">
    <source>
        <dbReference type="Pfam" id="PF00077"/>
    </source>
</evidence>
<dbReference type="GO" id="GO:0004519">
    <property type="term" value="F:endonuclease activity"/>
    <property type="evidence" value="ECO:0007669"/>
    <property type="project" value="UniProtKB-KW"/>
</dbReference>
<keyword evidence="1" id="KW-0808">Transferase</keyword>
<organism evidence="8">
    <name type="scientific">Harpegnathos saltator</name>
    <name type="common">Jerdon's jumping ant</name>
    <dbReference type="NCBI Taxonomy" id="610380"/>
    <lineage>
        <taxon>Eukaryota</taxon>
        <taxon>Metazoa</taxon>
        <taxon>Ecdysozoa</taxon>
        <taxon>Arthropoda</taxon>
        <taxon>Hexapoda</taxon>
        <taxon>Insecta</taxon>
        <taxon>Pterygota</taxon>
        <taxon>Neoptera</taxon>
        <taxon>Endopterygota</taxon>
        <taxon>Hymenoptera</taxon>
        <taxon>Apocrita</taxon>
        <taxon>Aculeata</taxon>
        <taxon>Formicoidea</taxon>
        <taxon>Formicidae</taxon>
        <taxon>Ponerinae</taxon>
        <taxon>Ponerini</taxon>
        <taxon>Harpegnathos</taxon>
    </lineage>
</organism>
<proteinExistence type="predicted"/>
<evidence type="ECO:0000256" key="1">
    <source>
        <dbReference type="ARBA" id="ARBA00022679"/>
    </source>
</evidence>
<evidence type="ECO:0000313" key="8">
    <source>
        <dbReference type="Proteomes" id="UP000008237"/>
    </source>
</evidence>
<dbReference type="InParanoid" id="E2B8K7"/>
<dbReference type="Gene3D" id="2.40.70.10">
    <property type="entry name" value="Acid Proteases"/>
    <property type="match status" value="1"/>
</dbReference>
<evidence type="ECO:0000256" key="4">
    <source>
        <dbReference type="ARBA" id="ARBA00022759"/>
    </source>
</evidence>
<reference evidence="7 8" key="1">
    <citation type="journal article" date="2010" name="Science">
        <title>Genomic comparison of the ants Camponotus floridanus and Harpegnathos saltator.</title>
        <authorList>
            <person name="Bonasio R."/>
            <person name="Zhang G."/>
            <person name="Ye C."/>
            <person name="Mutti N.S."/>
            <person name="Fang X."/>
            <person name="Qin N."/>
            <person name="Donahue G."/>
            <person name="Yang P."/>
            <person name="Li Q."/>
            <person name="Li C."/>
            <person name="Zhang P."/>
            <person name="Huang Z."/>
            <person name="Berger S.L."/>
            <person name="Reinberg D."/>
            <person name="Wang J."/>
            <person name="Liebig J."/>
        </authorList>
    </citation>
    <scope>NUCLEOTIDE SEQUENCE [LARGE SCALE GENOMIC DNA]</scope>
    <source>
        <strain evidence="7 8">R22 G/1</strain>
    </source>
</reference>
<feature type="domain" description="Retropepsins" evidence="6">
    <location>
        <begin position="8"/>
        <end position="97"/>
    </location>
</feature>
<sequence length="176" mass="20529">PMFIDICINEIKLNLEIDTGTFATVISEKIFNDYFKNFKLEKTNQTLKSYDGKTLEPFGKMSNLTVEFNNKTRILECFVLPGAGPGLIGRQWLRQFNAWPLILLRATRNEVNKLDTENWSNYFEKKYKELFSDTPGLYNKSKSKMYLKDDARPIALKCRHVAHALKPLIEEEIDRL</sequence>
<gene>
    <name evidence="7" type="ORF">EAI_00158</name>
</gene>
<dbReference type="AlphaFoldDB" id="E2B8K7"/>
<keyword evidence="3" id="KW-0540">Nuclease</keyword>
<dbReference type="Pfam" id="PF00077">
    <property type="entry name" value="RVP"/>
    <property type="match status" value="1"/>
</dbReference>
<dbReference type="Proteomes" id="UP000008237">
    <property type="component" value="Unassembled WGS sequence"/>
</dbReference>
<evidence type="ECO:0000313" key="7">
    <source>
        <dbReference type="EMBL" id="EFN87973.1"/>
    </source>
</evidence>
<keyword evidence="8" id="KW-1185">Reference proteome</keyword>
<dbReference type="EMBL" id="GL446344">
    <property type="protein sequence ID" value="EFN87973.1"/>
    <property type="molecule type" value="Genomic_DNA"/>
</dbReference>
<dbReference type="GO" id="GO:0016787">
    <property type="term" value="F:hydrolase activity"/>
    <property type="evidence" value="ECO:0007669"/>
    <property type="project" value="UniProtKB-KW"/>
</dbReference>
<feature type="non-terminal residue" evidence="7">
    <location>
        <position position="1"/>
    </location>
</feature>
<dbReference type="InterPro" id="IPR021109">
    <property type="entry name" value="Peptidase_aspartic_dom_sf"/>
</dbReference>
<dbReference type="OMA" id="MFIDICI"/>
<evidence type="ECO:0000256" key="2">
    <source>
        <dbReference type="ARBA" id="ARBA00022695"/>
    </source>
</evidence>